<sequence length="122" mass="12970">MFAATGDSKFFATPSVNGQPRPGGELTMVNFSVPQALMPGNFVPHNGGIGPRKVILSMDRVWVNDLNRELGTRFYSGMHWADLAIAWVGPPSRPIPSGASLGMLGLKVMSNAIQGSAPGGWF</sequence>
<dbReference type="Proteomes" id="UP001596058">
    <property type="component" value="Unassembled WGS sequence"/>
</dbReference>
<dbReference type="EMBL" id="JBHSPA010000136">
    <property type="protein sequence ID" value="MFC5835899.1"/>
    <property type="molecule type" value="Genomic_DNA"/>
</dbReference>
<evidence type="ECO:0000313" key="2">
    <source>
        <dbReference type="Proteomes" id="UP001596058"/>
    </source>
</evidence>
<reference evidence="2" key="1">
    <citation type="journal article" date="2019" name="Int. J. Syst. Evol. Microbiol.">
        <title>The Global Catalogue of Microorganisms (GCM) 10K type strain sequencing project: providing services to taxonomists for standard genome sequencing and annotation.</title>
        <authorList>
            <consortium name="The Broad Institute Genomics Platform"/>
            <consortium name="The Broad Institute Genome Sequencing Center for Infectious Disease"/>
            <person name="Wu L."/>
            <person name="Ma J."/>
        </authorList>
    </citation>
    <scope>NUCLEOTIDE SEQUENCE [LARGE SCALE GENOMIC DNA]</scope>
    <source>
        <strain evidence="2">CCUG 53903</strain>
    </source>
</reference>
<comment type="caution">
    <text evidence="1">The sequence shown here is derived from an EMBL/GenBank/DDBJ whole genome shotgun (WGS) entry which is preliminary data.</text>
</comment>
<proteinExistence type="predicted"/>
<name>A0ABW1DCU1_9ACTN</name>
<protein>
    <submittedName>
        <fullName evidence="1">Uncharacterized protein</fullName>
    </submittedName>
</protein>
<evidence type="ECO:0000313" key="1">
    <source>
        <dbReference type="EMBL" id="MFC5835899.1"/>
    </source>
</evidence>
<dbReference type="RefSeq" id="WP_379525306.1">
    <property type="nucleotide sequence ID" value="NZ_JBHSPA010000136.1"/>
</dbReference>
<gene>
    <name evidence="1" type="ORF">ACFPZ3_69820</name>
</gene>
<organism evidence="1 2">
    <name type="scientific">Nonomuraea insulae</name>
    <dbReference type="NCBI Taxonomy" id="1616787"/>
    <lineage>
        <taxon>Bacteria</taxon>
        <taxon>Bacillati</taxon>
        <taxon>Actinomycetota</taxon>
        <taxon>Actinomycetes</taxon>
        <taxon>Streptosporangiales</taxon>
        <taxon>Streptosporangiaceae</taxon>
        <taxon>Nonomuraea</taxon>
    </lineage>
</organism>
<keyword evidence="2" id="KW-1185">Reference proteome</keyword>
<accession>A0ABW1DCU1</accession>